<dbReference type="GO" id="GO:0071949">
    <property type="term" value="F:FAD binding"/>
    <property type="evidence" value="ECO:0007669"/>
    <property type="project" value="InterPro"/>
</dbReference>
<feature type="domain" description="FAD-binding PCMH-type" evidence="3">
    <location>
        <begin position="78"/>
        <end position="312"/>
    </location>
</feature>
<keyword evidence="2" id="KW-0274">FAD</keyword>
<dbReference type="InterPro" id="IPR051914">
    <property type="entry name" value="FAD-linked_OxidoTrans_Type4"/>
</dbReference>
<dbReference type="GO" id="GO:0016491">
    <property type="term" value="F:oxidoreductase activity"/>
    <property type="evidence" value="ECO:0007669"/>
    <property type="project" value="UniProtKB-ARBA"/>
</dbReference>
<dbReference type="InterPro" id="IPR004113">
    <property type="entry name" value="FAD-bd_oxidored_4_C"/>
</dbReference>
<dbReference type="Gene3D" id="3.30.70.2740">
    <property type="match status" value="1"/>
</dbReference>
<name>A0A3B0YBC3_9ZZZZ</name>
<evidence type="ECO:0000313" key="4">
    <source>
        <dbReference type="EMBL" id="VAW71479.1"/>
    </source>
</evidence>
<dbReference type="PROSITE" id="PS51387">
    <property type="entry name" value="FAD_PCMH"/>
    <property type="match status" value="1"/>
</dbReference>
<dbReference type="InterPro" id="IPR006094">
    <property type="entry name" value="Oxid_FAD_bind_N"/>
</dbReference>
<dbReference type="Pfam" id="PF02754">
    <property type="entry name" value="CCG"/>
    <property type="match status" value="2"/>
</dbReference>
<dbReference type="Pfam" id="PF01565">
    <property type="entry name" value="FAD_binding_4"/>
    <property type="match status" value="1"/>
</dbReference>
<dbReference type="InterPro" id="IPR021817">
    <property type="entry name" value="DUF3400"/>
</dbReference>
<dbReference type="EMBL" id="UOFK01000003">
    <property type="protein sequence ID" value="VAW71479.1"/>
    <property type="molecule type" value="Genomic_DNA"/>
</dbReference>
<dbReference type="SUPFAM" id="SSF46548">
    <property type="entry name" value="alpha-helical ferredoxin"/>
    <property type="match status" value="1"/>
</dbReference>
<dbReference type="PANTHER" id="PTHR42934:SF2">
    <property type="entry name" value="GLYCOLATE OXIDASE SUBUNIT GLCD"/>
    <property type="match status" value="1"/>
</dbReference>
<feature type="non-terminal residue" evidence="4">
    <location>
        <position position="1"/>
    </location>
</feature>
<reference evidence="4" key="1">
    <citation type="submission" date="2018-06" db="EMBL/GenBank/DDBJ databases">
        <authorList>
            <person name="Zhirakovskaya E."/>
        </authorList>
    </citation>
    <scope>NUCLEOTIDE SEQUENCE</scope>
</reference>
<dbReference type="SUPFAM" id="SSF55103">
    <property type="entry name" value="FAD-linked oxidases, C-terminal domain"/>
    <property type="match status" value="1"/>
</dbReference>
<dbReference type="Gene3D" id="1.10.1060.10">
    <property type="entry name" value="Alpha-helical ferredoxin"/>
    <property type="match status" value="1"/>
</dbReference>
<dbReference type="AlphaFoldDB" id="A0A3B0YBC3"/>
<evidence type="ECO:0000256" key="2">
    <source>
        <dbReference type="ARBA" id="ARBA00022827"/>
    </source>
</evidence>
<dbReference type="InterPro" id="IPR036318">
    <property type="entry name" value="FAD-bd_PCMH-like_sf"/>
</dbReference>
<dbReference type="PANTHER" id="PTHR42934">
    <property type="entry name" value="GLYCOLATE OXIDASE SUBUNIT GLCD"/>
    <property type="match status" value="1"/>
</dbReference>
<dbReference type="Pfam" id="PF13183">
    <property type="entry name" value="Fer4_8"/>
    <property type="match status" value="1"/>
</dbReference>
<sequence length="1202" mass="132403">ALHHRLDQIVSRANGNSEALHLVDKARGAVSTFADGFPRSRELRARIRRRMARITRKGNIDFGGLARVAHATDATDWRVELPFVVISPDTEHEVAALVRACIDLGLTIIPRGGGTGYTGGAVPLHADTAVINTEKLEALGAVLMQTLEGVDQPVATVRAEAGVVTRRVAECAEAAGYVFAVDPTSQDASTIGGNVSMNAGGKKAVLWGTTLDNLVSWRMVMPDGGWLEAVRLNHNLGKIHEQAKVQFRLQRYAPDGVTAEGEAQLLNMPGASLRKEGLGKDVTDKFLGGLPGLQKEGCDGLITSAIFILHRMPGYTRTVCMEFFGTDVARAVPAIVETKDYLDDKPGVVMAGLEHLDERYVRAVKYSTKAPRRELPKMVLLLDIAGDDENAVAEAASAVVGLANQREGEGFIAVSPEARRQFWLDRARTAAIAAHTNAFKINEDVVIPLQRLSDYNEGIERINIEYSIRNKLEMTAALTAYLNGKLPELHQHEDFEDSEEGRAILLAKTDAALQHLGRVGVRWQAVLEQFESPVEVCEALLDETAQAARRDDDRLIDLLLRRDLRISYRGDIEQPLKAIFSGREYAAVRDRLDSIHAQIRSSRLFVATHMHAGDGNVHTNIPVNSNDYAMLHEAERIVDRVMALATSLEGVISGEHGIGLTKLRYLEPEVVEAFADYKRSVDPGGVFNRGKLLAGSGLDNAYTPSLRLVEQEALILEASELGALNDAMRNCLRCGKCKPVCTTHIPRANLLYSPRNKILAAGVVIEAFLYEEQTRRGISTRHFDAMNDIADHCTICHKCLSPCPVDIDFGDVSVRMRSILRAQGKKHFSPAGWLAMTFLNVTDPTTVKLMRKSMIEWGYKGQRLAYRLLRRFTNRRSQALPCTTTGRMSVTEQVINFVKRPMPGNLPVQTTRAMLGVEDNKVVPIIRNPAKVGRAGDDSDAVFYFPGCGSERLFSEVGLATLAMLYEVGAQTVLPPGYLCCGYPQTSSGDQVKGKRISTDNRVLFHRLANTLNYMDIKTVIVSCGTCMDQLQQYQFEAIFPGCRLLDIHEYLMEKGVSLGTMEGQHYLYHEPCHTPMKTYASLEVASKLLGAEVSLSDRCCGEAGTLAVSRPDISTQIRFRKAEELRAGIHSYTGRNKVSDGEVKLLTSCPACQQGLLRYTEDTGLQTDYIVVELANKQLGDGWQQRFVEQAKAGGIERILL</sequence>
<evidence type="ECO:0000256" key="1">
    <source>
        <dbReference type="ARBA" id="ARBA00022630"/>
    </source>
</evidence>
<keyword evidence="1" id="KW-0285">Flavoprotein</keyword>
<organism evidence="4">
    <name type="scientific">hydrothermal vent metagenome</name>
    <dbReference type="NCBI Taxonomy" id="652676"/>
    <lineage>
        <taxon>unclassified sequences</taxon>
        <taxon>metagenomes</taxon>
        <taxon>ecological metagenomes</taxon>
    </lineage>
</organism>
<gene>
    <name evidence="4" type="ORF">MNBD_GAMMA13-1752</name>
</gene>
<dbReference type="Pfam" id="PF11880">
    <property type="entry name" value="DUF3400"/>
    <property type="match status" value="1"/>
</dbReference>
<protein>
    <submittedName>
        <fullName evidence="4">FAD/FMN-containing dehydrogenases</fullName>
    </submittedName>
</protein>
<accession>A0A3B0YBC3</accession>
<proteinExistence type="predicted"/>
<evidence type="ECO:0000259" key="3">
    <source>
        <dbReference type="PROSITE" id="PS51387"/>
    </source>
</evidence>
<dbReference type="SUPFAM" id="SSF56176">
    <property type="entry name" value="FAD-binding/transporter-associated domain-like"/>
    <property type="match status" value="1"/>
</dbReference>
<dbReference type="InterPro" id="IPR016166">
    <property type="entry name" value="FAD-bd_PCMH"/>
</dbReference>
<dbReference type="InterPro" id="IPR009051">
    <property type="entry name" value="Helical_ferredxn"/>
</dbReference>
<dbReference type="InterPro" id="IPR017896">
    <property type="entry name" value="4Fe4S_Fe-S-bd"/>
</dbReference>
<dbReference type="Gene3D" id="3.30.465.10">
    <property type="match status" value="1"/>
</dbReference>
<dbReference type="InterPro" id="IPR004017">
    <property type="entry name" value="Cys_rich_dom"/>
</dbReference>
<dbReference type="InterPro" id="IPR016169">
    <property type="entry name" value="FAD-bd_PCMH_sub2"/>
</dbReference>
<dbReference type="Pfam" id="PF02913">
    <property type="entry name" value="FAD-oxidase_C"/>
    <property type="match status" value="2"/>
</dbReference>
<dbReference type="GO" id="GO:0051536">
    <property type="term" value="F:iron-sulfur cluster binding"/>
    <property type="evidence" value="ECO:0007669"/>
    <property type="project" value="InterPro"/>
</dbReference>
<dbReference type="InterPro" id="IPR016164">
    <property type="entry name" value="FAD-linked_Oxase-like_C"/>
</dbReference>